<evidence type="ECO:0000313" key="3">
    <source>
        <dbReference type="Proteomes" id="UP001144673"/>
    </source>
</evidence>
<name>A0A9W8UN51_AKAMU</name>
<gene>
    <name evidence="2" type="ORF">LMH87_010363</name>
</gene>
<dbReference type="KEGG" id="amus:LMH87_010363"/>
<organism evidence="2 3">
    <name type="scientific">Akanthomyces muscarius</name>
    <name type="common">Entomopathogenic fungus</name>
    <name type="synonym">Lecanicillium muscarium</name>
    <dbReference type="NCBI Taxonomy" id="2231603"/>
    <lineage>
        <taxon>Eukaryota</taxon>
        <taxon>Fungi</taxon>
        <taxon>Dikarya</taxon>
        <taxon>Ascomycota</taxon>
        <taxon>Pezizomycotina</taxon>
        <taxon>Sordariomycetes</taxon>
        <taxon>Hypocreomycetidae</taxon>
        <taxon>Hypocreales</taxon>
        <taxon>Cordycipitaceae</taxon>
        <taxon>Akanthomyces</taxon>
    </lineage>
</organism>
<accession>A0A9W8UN51</accession>
<feature type="region of interest" description="Disordered" evidence="1">
    <location>
        <begin position="337"/>
        <end position="371"/>
    </location>
</feature>
<protein>
    <recommendedName>
        <fullName evidence="4">F-box domain-containing protein</fullName>
    </recommendedName>
</protein>
<dbReference type="Proteomes" id="UP001144673">
    <property type="component" value="Chromosome 5"/>
</dbReference>
<dbReference type="RefSeq" id="XP_056054555.1">
    <property type="nucleotide sequence ID" value="XM_056197515.1"/>
</dbReference>
<dbReference type="AlphaFoldDB" id="A0A9W8UN51"/>
<evidence type="ECO:0000256" key="1">
    <source>
        <dbReference type="SAM" id="MobiDB-lite"/>
    </source>
</evidence>
<dbReference type="GeneID" id="80897522"/>
<comment type="caution">
    <text evidence="2">The sequence shown here is derived from an EMBL/GenBank/DDBJ whole genome shotgun (WGS) entry which is preliminary data.</text>
</comment>
<keyword evidence="3" id="KW-1185">Reference proteome</keyword>
<reference evidence="2" key="1">
    <citation type="journal article" date="2023" name="Access Microbiol">
        <title>De-novo genome assembly for Akanthomyces muscarius, a biocontrol agent of insect agricultural pests.</title>
        <authorList>
            <person name="Erdos Z."/>
            <person name="Studholme D.J."/>
            <person name="Raymond B."/>
            <person name="Sharma M."/>
        </authorList>
    </citation>
    <scope>NUCLEOTIDE SEQUENCE</scope>
    <source>
        <strain evidence="2">Ve6</strain>
    </source>
</reference>
<evidence type="ECO:0000313" key="2">
    <source>
        <dbReference type="EMBL" id="KAJ4153897.1"/>
    </source>
</evidence>
<evidence type="ECO:0008006" key="4">
    <source>
        <dbReference type="Google" id="ProtNLM"/>
    </source>
</evidence>
<dbReference type="EMBL" id="JAJHUN010000008">
    <property type="protein sequence ID" value="KAJ4153897.1"/>
    <property type="molecule type" value="Genomic_DNA"/>
</dbReference>
<feature type="compositionally biased region" description="Low complexity" evidence="1">
    <location>
        <begin position="337"/>
        <end position="353"/>
    </location>
</feature>
<sequence length="385" mass="43041">MKPRSTQLSRRPCVLPDPSSANGGCVLLNMLPTELACLIADQLPLDGKFVLRETCSALRNILEKRYLLSAQIRQFSNVEETERFLHCIGKERSDVWVCSWCLCFHQNDGSSSFDVHDMDLPRCWRSGPSGPFNLQSLLIFGYQQGHVQLALKYARLADRLGPPYDLHKRLLMRAYSGPMGSPGYSSITYKIFPRIVAGRFLVYKEYKYKLQSTVDLQQTLGLRRQCCHMGFNDLSRAQIDFLARFTTPDKSTLVRQFHVVCRACQMQIDFRQKGTSVRTRTWEDFGTETTLTPATVNFAYLPHVGDSSRPETVKDLYDSTLASPDAFYKHRAAQIAQANADASPRSESPSSSGSSGGGGGGSNDSSGSDNIGECVLRFTRCRLAE</sequence>
<proteinExistence type="predicted"/>